<feature type="compositionally biased region" description="Basic residues" evidence="1">
    <location>
        <begin position="436"/>
        <end position="448"/>
    </location>
</feature>
<feature type="region of interest" description="Disordered" evidence="1">
    <location>
        <begin position="554"/>
        <end position="656"/>
    </location>
</feature>
<feature type="compositionally biased region" description="Basic and acidic residues" evidence="1">
    <location>
        <begin position="639"/>
        <end position="648"/>
    </location>
</feature>
<feature type="region of interest" description="Disordered" evidence="1">
    <location>
        <begin position="62"/>
        <end position="87"/>
    </location>
</feature>
<reference evidence="2 3" key="1">
    <citation type="journal article" date="2020" name="ISME J.">
        <title>Uncovering the hidden diversity of litter-decomposition mechanisms in mushroom-forming fungi.</title>
        <authorList>
            <person name="Floudas D."/>
            <person name="Bentzer J."/>
            <person name="Ahren D."/>
            <person name="Johansson T."/>
            <person name="Persson P."/>
            <person name="Tunlid A."/>
        </authorList>
    </citation>
    <scope>NUCLEOTIDE SEQUENCE [LARGE SCALE GENOMIC DNA]</scope>
    <source>
        <strain evidence="2 3">CBS 291.85</strain>
    </source>
</reference>
<feature type="compositionally biased region" description="Low complexity" evidence="1">
    <location>
        <begin position="361"/>
        <end position="391"/>
    </location>
</feature>
<feature type="compositionally biased region" description="Low complexity" evidence="1">
    <location>
        <begin position="413"/>
        <end position="434"/>
    </location>
</feature>
<organism evidence="2 3">
    <name type="scientific">Tetrapyrgos nigripes</name>
    <dbReference type="NCBI Taxonomy" id="182062"/>
    <lineage>
        <taxon>Eukaryota</taxon>
        <taxon>Fungi</taxon>
        <taxon>Dikarya</taxon>
        <taxon>Basidiomycota</taxon>
        <taxon>Agaricomycotina</taxon>
        <taxon>Agaricomycetes</taxon>
        <taxon>Agaricomycetidae</taxon>
        <taxon>Agaricales</taxon>
        <taxon>Marasmiineae</taxon>
        <taxon>Marasmiaceae</taxon>
        <taxon>Tetrapyrgos</taxon>
    </lineage>
</organism>
<feature type="compositionally biased region" description="Low complexity" evidence="1">
    <location>
        <begin position="449"/>
        <end position="488"/>
    </location>
</feature>
<dbReference type="Proteomes" id="UP000559256">
    <property type="component" value="Unassembled WGS sequence"/>
</dbReference>
<comment type="caution">
    <text evidence="2">The sequence shown here is derived from an EMBL/GenBank/DDBJ whole genome shotgun (WGS) entry which is preliminary data.</text>
</comment>
<name>A0A8H5LU96_9AGAR</name>
<dbReference type="AlphaFoldDB" id="A0A8H5LU96"/>
<feature type="compositionally biased region" description="Polar residues" evidence="1">
    <location>
        <begin position="617"/>
        <end position="626"/>
    </location>
</feature>
<feature type="compositionally biased region" description="Polar residues" evidence="1">
    <location>
        <begin position="568"/>
        <end position="580"/>
    </location>
</feature>
<dbReference type="OrthoDB" id="3255924at2759"/>
<feature type="region of interest" description="Disordered" evidence="1">
    <location>
        <begin position="296"/>
        <end position="517"/>
    </location>
</feature>
<protein>
    <submittedName>
        <fullName evidence="2">Uncharacterized protein</fullName>
    </submittedName>
</protein>
<feature type="region of interest" description="Disordered" evidence="1">
    <location>
        <begin position="193"/>
        <end position="249"/>
    </location>
</feature>
<feature type="region of interest" description="Disordered" evidence="1">
    <location>
        <begin position="107"/>
        <end position="167"/>
    </location>
</feature>
<feature type="compositionally biased region" description="Polar residues" evidence="1">
    <location>
        <begin position="140"/>
        <end position="160"/>
    </location>
</feature>
<dbReference type="EMBL" id="JAACJM010000011">
    <property type="protein sequence ID" value="KAF5370280.1"/>
    <property type="molecule type" value="Genomic_DNA"/>
</dbReference>
<feature type="compositionally biased region" description="Polar residues" evidence="1">
    <location>
        <begin position="394"/>
        <end position="412"/>
    </location>
</feature>
<evidence type="ECO:0000256" key="1">
    <source>
        <dbReference type="SAM" id="MobiDB-lite"/>
    </source>
</evidence>
<feature type="compositionally biased region" description="Polar residues" evidence="1">
    <location>
        <begin position="499"/>
        <end position="514"/>
    </location>
</feature>
<feature type="compositionally biased region" description="Basic and acidic residues" evidence="1">
    <location>
        <begin position="193"/>
        <end position="206"/>
    </location>
</feature>
<proteinExistence type="predicted"/>
<feature type="compositionally biased region" description="Basic residues" evidence="1">
    <location>
        <begin position="74"/>
        <end position="86"/>
    </location>
</feature>
<evidence type="ECO:0000313" key="2">
    <source>
        <dbReference type="EMBL" id="KAF5370280.1"/>
    </source>
</evidence>
<sequence length="656" mass="71405">MDFHSPSWSDAVHATVGSCLSCFRQSSGDSADEAESFNRRPPRHLESLLTDVQDTDTEAETVSLHSNVGDSQAARRRRQRKKKRASGARSISLFGFDLFGKRTGAIRLPDSDEEEDRTNGDDGASRRRQRGQRHQSGQSNDATGNTRSSSRSLTFDSDATSLDPAVIDDLTPEQLEERARLAEAEAIEARARAEAAEVERRREKEERRRKRRERKELKRMAEAMARNDNGTGEFEGFQGSADALPPGYMQPQPVPGFVYEYDEHGRLYQLPPQMPHPSNPQLLVPVDQQVPSYRLNPEADVEADEAVDLGGGLYAGRKRDYRNRATGGSSAGDSDSRSRTSASRSETSNSQVASSAGYHHPSPFQQYPEQQQGYPYPHPHPAYIQHPQYPQGQFDPNQNPLYVAYSQAQMQNPQQPYSSQAPLSLPALQALEVSGGKKKKKSSSKSKSSKSSETSSVSHTSHNSHSNSSHTSQSQSLQSPPLASPASGAFLPSLPLATSEEQQAKSQTNSTVTTPLVVNDVEVDELDELDEFGVDPDRVGGDAVLVEAPSYAFARGQKSSTSSPSPLNPNFGSGLRTPNSDRGFPSPGLPSPGLSIRTGNGSNDNLPKDKGFPSTGFGRSNSQRSGMSGAFLANLGNDNGKEREREQRGASSDMDI</sequence>
<evidence type="ECO:0000313" key="3">
    <source>
        <dbReference type="Proteomes" id="UP000559256"/>
    </source>
</evidence>
<gene>
    <name evidence="2" type="ORF">D9758_006928</name>
</gene>
<keyword evidence="3" id="KW-1185">Reference proteome</keyword>
<feature type="compositionally biased region" description="Low complexity" evidence="1">
    <location>
        <begin position="325"/>
        <end position="348"/>
    </location>
</feature>
<accession>A0A8H5LU96</accession>